<protein>
    <submittedName>
        <fullName evidence="6">Flagellar brake protein</fullName>
    </submittedName>
</protein>
<dbReference type="InterPro" id="IPR009875">
    <property type="entry name" value="PilZ_domain"/>
</dbReference>
<dbReference type="InterPro" id="IPR012349">
    <property type="entry name" value="Split_barrel_FMN-bd"/>
</dbReference>
<gene>
    <name evidence="6" type="ORF">EMK97_08210</name>
</gene>
<dbReference type="Proteomes" id="UP000290244">
    <property type="component" value="Chromosome"/>
</dbReference>
<keyword evidence="1" id="KW-0973">c-di-GMP</keyword>
<organism evidence="6 7">
    <name type="scientific">Litorilituus sediminis</name>
    <dbReference type="NCBI Taxonomy" id="718192"/>
    <lineage>
        <taxon>Bacteria</taxon>
        <taxon>Pseudomonadati</taxon>
        <taxon>Pseudomonadota</taxon>
        <taxon>Gammaproteobacteria</taxon>
        <taxon>Alteromonadales</taxon>
        <taxon>Colwelliaceae</taxon>
        <taxon>Litorilituus</taxon>
    </lineage>
</organism>
<keyword evidence="6" id="KW-0966">Cell projection</keyword>
<dbReference type="Pfam" id="PF12945">
    <property type="entry name" value="PilZNR"/>
    <property type="match status" value="1"/>
</dbReference>
<reference evidence="6 7" key="1">
    <citation type="submission" date="2018-12" db="EMBL/GenBank/DDBJ databases">
        <title>Complete genome of Litorilituus sediminis.</title>
        <authorList>
            <person name="Liu A."/>
            <person name="Rong J."/>
        </authorList>
    </citation>
    <scope>NUCLEOTIDE SEQUENCE [LARGE SCALE GENOMIC DNA]</scope>
    <source>
        <strain evidence="6 7">JCM 17549</strain>
    </source>
</reference>
<dbReference type="RefSeq" id="WP_130601116.1">
    <property type="nucleotide sequence ID" value="NZ_CP034759.1"/>
</dbReference>
<feature type="domain" description="PilZ" evidence="4">
    <location>
        <begin position="121"/>
        <end position="221"/>
    </location>
</feature>
<evidence type="ECO:0000259" key="4">
    <source>
        <dbReference type="Pfam" id="PF07238"/>
    </source>
</evidence>
<dbReference type="Gene3D" id="2.30.110.10">
    <property type="entry name" value="Electron Transport, Fmn-binding Protein, Chain A"/>
    <property type="match status" value="1"/>
</dbReference>
<dbReference type="EMBL" id="CP034759">
    <property type="protein sequence ID" value="QBG35692.1"/>
    <property type="molecule type" value="Genomic_DNA"/>
</dbReference>
<evidence type="ECO:0000313" key="7">
    <source>
        <dbReference type="Proteomes" id="UP000290244"/>
    </source>
</evidence>
<keyword evidence="3" id="KW-0975">Bacterial flagellum</keyword>
<keyword evidence="7" id="KW-1185">Reference proteome</keyword>
<feature type="domain" description="Type III secretion system flagellar brake protein YcgR PilZN" evidence="5">
    <location>
        <begin position="24"/>
        <end position="113"/>
    </location>
</feature>
<dbReference type="SUPFAM" id="SSF141371">
    <property type="entry name" value="PilZ domain-like"/>
    <property type="match status" value="2"/>
</dbReference>
<dbReference type="InterPro" id="IPR009926">
    <property type="entry name" value="T3SS_YcgR_PilZN"/>
</dbReference>
<dbReference type="AlphaFoldDB" id="A0A4P6P834"/>
<keyword evidence="6" id="KW-0969">Cilium</keyword>
<dbReference type="KEGG" id="lsd:EMK97_08210"/>
<keyword evidence="2" id="KW-0547">Nucleotide-binding</keyword>
<evidence type="ECO:0000256" key="1">
    <source>
        <dbReference type="ARBA" id="ARBA00022636"/>
    </source>
</evidence>
<dbReference type="GO" id="GO:0035438">
    <property type="term" value="F:cyclic-di-GMP binding"/>
    <property type="evidence" value="ECO:0007669"/>
    <property type="project" value="InterPro"/>
</dbReference>
<evidence type="ECO:0000256" key="3">
    <source>
        <dbReference type="ARBA" id="ARBA00023143"/>
    </source>
</evidence>
<keyword evidence="6" id="KW-0282">Flagellum</keyword>
<evidence type="ECO:0000256" key="2">
    <source>
        <dbReference type="ARBA" id="ARBA00022741"/>
    </source>
</evidence>
<name>A0A4P6P834_9GAMM</name>
<dbReference type="Gene3D" id="2.40.10.220">
    <property type="entry name" value="predicted glycosyltransferase like domains"/>
    <property type="match status" value="1"/>
</dbReference>
<sequence>MADKPSKIETASRLSRNLALLHAGSTVTIDIATPAGQKNKFRTTFIGYLPKHYVLIQFPDSSKLGNFSQYIKQGAAITVRGLIEGHEGAVVAFVSCVKQTIQMPSRIMVLDFPHSVSLQHLRSSMRIDTNIVAKVKVDDSYWNTTITDLSISGCHLDISNGEKLVLADNKVVEIVIEGEGGAANVKLPATICNLKKSISGVSFGVKFSEQSKEQVMELLQAAIQGEQ</sequence>
<accession>A0A4P6P834</accession>
<evidence type="ECO:0000313" key="6">
    <source>
        <dbReference type="EMBL" id="QBG35692.1"/>
    </source>
</evidence>
<evidence type="ECO:0000259" key="5">
    <source>
        <dbReference type="Pfam" id="PF12945"/>
    </source>
</evidence>
<dbReference type="OrthoDB" id="6262602at2"/>
<proteinExistence type="predicted"/>
<dbReference type="Pfam" id="PF07238">
    <property type="entry name" value="PilZ"/>
    <property type="match status" value="1"/>
</dbReference>